<dbReference type="Gramene" id="ERM96809">
    <property type="protein sequence ID" value="ERM96809"/>
    <property type="gene ID" value="AMTR_s00128p00021190"/>
</dbReference>
<dbReference type="Proteomes" id="UP000017836">
    <property type="component" value="Unassembled WGS sequence"/>
</dbReference>
<accession>W1NPX0</accession>
<gene>
    <name evidence="1" type="ORF">AMTR_s00128p00021190</name>
</gene>
<dbReference type="HOGENOM" id="CLU_2295511_0_0_1"/>
<keyword evidence="2" id="KW-1185">Reference proteome</keyword>
<reference evidence="2" key="1">
    <citation type="journal article" date="2013" name="Science">
        <title>The Amborella genome and the evolution of flowering plants.</title>
        <authorList>
            <consortium name="Amborella Genome Project"/>
        </authorList>
    </citation>
    <scope>NUCLEOTIDE SEQUENCE [LARGE SCALE GENOMIC DNA]</scope>
</reference>
<evidence type="ECO:0000313" key="1">
    <source>
        <dbReference type="EMBL" id="ERM96809.1"/>
    </source>
</evidence>
<proteinExistence type="predicted"/>
<dbReference type="AlphaFoldDB" id="W1NPX0"/>
<organism evidence="1 2">
    <name type="scientific">Amborella trichopoda</name>
    <dbReference type="NCBI Taxonomy" id="13333"/>
    <lineage>
        <taxon>Eukaryota</taxon>
        <taxon>Viridiplantae</taxon>
        <taxon>Streptophyta</taxon>
        <taxon>Embryophyta</taxon>
        <taxon>Tracheophyta</taxon>
        <taxon>Spermatophyta</taxon>
        <taxon>Magnoliopsida</taxon>
        <taxon>Amborellales</taxon>
        <taxon>Amborellaceae</taxon>
        <taxon>Amborella</taxon>
    </lineage>
</organism>
<sequence>MEKHERLRAQHLSDQAHLKKEITSLFDEIQVAECEIGELKTRVASLKSRCLWGRRWYVDILIHWSGWAPKRCQSVIWQTYLPRVFSSSRSRGIRPCGVQTS</sequence>
<protein>
    <submittedName>
        <fullName evidence="1">Uncharacterized protein</fullName>
    </submittedName>
</protein>
<dbReference type="EMBL" id="KI396767">
    <property type="protein sequence ID" value="ERM96809.1"/>
    <property type="molecule type" value="Genomic_DNA"/>
</dbReference>
<evidence type="ECO:0000313" key="2">
    <source>
        <dbReference type="Proteomes" id="UP000017836"/>
    </source>
</evidence>
<name>W1NPX0_AMBTC</name>